<dbReference type="CDD" id="cd03692">
    <property type="entry name" value="mtIF2_IVc"/>
    <property type="match status" value="1"/>
</dbReference>
<keyword evidence="15" id="KW-1185">Reference proteome</keyword>
<dbReference type="InterPro" id="IPR000178">
    <property type="entry name" value="TF_IF2_bacterial-like"/>
</dbReference>
<dbReference type="InterPro" id="IPR036925">
    <property type="entry name" value="TIF_IF2_dom3_sf"/>
</dbReference>
<dbReference type="AlphaFoldDB" id="A0A914BBG3"/>
<evidence type="ECO:0000256" key="8">
    <source>
        <dbReference type="ARBA" id="ARBA00023134"/>
    </source>
</evidence>
<dbReference type="NCBIfam" id="TIGR00231">
    <property type="entry name" value="small_GTP"/>
    <property type="match status" value="1"/>
</dbReference>
<feature type="domain" description="Tr-type G" evidence="13">
    <location>
        <begin position="208"/>
        <end position="382"/>
    </location>
</feature>
<dbReference type="InterPro" id="IPR009000">
    <property type="entry name" value="Transl_B-barrel_sf"/>
</dbReference>
<evidence type="ECO:0000256" key="12">
    <source>
        <dbReference type="SAM" id="MobiDB-lite"/>
    </source>
</evidence>
<dbReference type="SUPFAM" id="SSF52156">
    <property type="entry name" value="Initiation factor IF2/eIF5b, domain 3"/>
    <property type="match status" value="1"/>
</dbReference>
<proteinExistence type="inferred from homology"/>
<dbReference type="Gene3D" id="2.40.30.10">
    <property type="entry name" value="Translation factors"/>
    <property type="match status" value="2"/>
</dbReference>
<keyword evidence="7" id="KW-0496">Mitochondrion</keyword>
<dbReference type="CDD" id="cd01887">
    <property type="entry name" value="IF2_eIF5B"/>
    <property type="match status" value="1"/>
</dbReference>
<protein>
    <recommendedName>
        <fullName evidence="10">Translation initiation factor IF-2, mitochondrial</fullName>
    </recommendedName>
</protein>
<dbReference type="GO" id="GO:0005739">
    <property type="term" value="C:mitochondrion"/>
    <property type="evidence" value="ECO:0007669"/>
    <property type="project" value="UniProtKB-SubCell"/>
</dbReference>
<evidence type="ECO:0000256" key="7">
    <source>
        <dbReference type="ARBA" id="ARBA00023128"/>
    </source>
</evidence>
<dbReference type="FunFam" id="3.40.50.300:FF:000019">
    <property type="entry name" value="Translation initiation factor IF-2"/>
    <property type="match status" value="1"/>
</dbReference>
<dbReference type="HAMAP" id="MF_00100_B">
    <property type="entry name" value="IF_2_B"/>
    <property type="match status" value="1"/>
</dbReference>
<evidence type="ECO:0000256" key="11">
    <source>
        <dbReference type="SAM" id="Coils"/>
    </source>
</evidence>
<dbReference type="FunFam" id="2.40.30.10:FF:000008">
    <property type="entry name" value="Translation initiation factor IF-2"/>
    <property type="match status" value="1"/>
</dbReference>
<dbReference type="OMA" id="TIVCYQI"/>
<evidence type="ECO:0000256" key="4">
    <source>
        <dbReference type="ARBA" id="ARBA00022741"/>
    </source>
</evidence>
<dbReference type="InterPro" id="IPR000795">
    <property type="entry name" value="T_Tr_GTP-bd_dom"/>
</dbReference>
<dbReference type="PROSITE" id="PS51722">
    <property type="entry name" value="G_TR_2"/>
    <property type="match status" value="1"/>
</dbReference>
<dbReference type="Pfam" id="PF00009">
    <property type="entry name" value="GTP_EFTU"/>
    <property type="match status" value="1"/>
</dbReference>
<dbReference type="InterPro" id="IPR027417">
    <property type="entry name" value="P-loop_NTPase"/>
</dbReference>
<keyword evidence="11" id="KW-0175">Coiled coil</keyword>
<dbReference type="CTD" id="4528"/>
<dbReference type="Gene3D" id="3.40.50.10050">
    <property type="entry name" value="Translation initiation factor IF- 2, domain 3"/>
    <property type="match status" value="1"/>
</dbReference>
<evidence type="ECO:0000256" key="10">
    <source>
        <dbReference type="ARBA" id="ARBA00044200"/>
    </source>
</evidence>
<evidence type="ECO:0000256" key="6">
    <source>
        <dbReference type="ARBA" id="ARBA00022946"/>
    </source>
</evidence>
<reference evidence="14" key="1">
    <citation type="submission" date="2022-11" db="UniProtKB">
        <authorList>
            <consortium name="EnsemblMetazoa"/>
        </authorList>
    </citation>
    <scope>IDENTIFICATION</scope>
</reference>
<evidence type="ECO:0000313" key="15">
    <source>
        <dbReference type="Proteomes" id="UP000887568"/>
    </source>
</evidence>
<evidence type="ECO:0000256" key="9">
    <source>
        <dbReference type="ARBA" id="ARBA00025162"/>
    </source>
</evidence>
<dbReference type="SUPFAM" id="SSF52540">
    <property type="entry name" value="P-loop containing nucleoside triphosphate hydrolases"/>
    <property type="match status" value="1"/>
</dbReference>
<dbReference type="FunFam" id="2.40.30.10:FF:000007">
    <property type="entry name" value="Translation initiation factor IF-2"/>
    <property type="match status" value="1"/>
</dbReference>
<dbReference type="GO" id="GO:0003743">
    <property type="term" value="F:translation initiation factor activity"/>
    <property type="evidence" value="ECO:0007669"/>
    <property type="project" value="UniProtKB-KW"/>
</dbReference>
<keyword evidence="6" id="KW-0809">Transit peptide</keyword>
<keyword evidence="3" id="KW-0396">Initiation factor</keyword>
<dbReference type="InterPro" id="IPR023115">
    <property type="entry name" value="TIF_IF2_dom3"/>
</dbReference>
<accession>A0A914BBG3</accession>
<comment type="function">
    <text evidence="9">One of the essential components for the initiation of protein synthesis. Protects formylmethionyl-tRNA from spontaneous hydrolysis and promotes its binding to the 30S ribosomal subunits. Also involved in the hydrolysis of GTP during the formation of the 70S ribosomal complex.</text>
</comment>
<keyword evidence="4" id="KW-0547">Nucleotide-binding</keyword>
<dbReference type="OrthoDB" id="361630at2759"/>
<dbReference type="FunFam" id="3.40.50.10050:FF:000001">
    <property type="entry name" value="Translation initiation factor IF-2"/>
    <property type="match status" value="1"/>
</dbReference>
<dbReference type="GO" id="GO:0003924">
    <property type="term" value="F:GTPase activity"/>
    <property type="evidence" value="ECO:0007669"/>
    <property type="project" value="InterPro"/>
</dbReference>
<feature type="region of interest" description="Disordered" evidence="12">
    <location>
        <begin position="188"/>
        <end position="212"/>
    </location>
</feature>
<dbReference type="RefSeq" id="XP_038073563.1">
    <property type="nucleotide sequence ID" value="XM_038217635.1"/>
</dbReference>
<dbReference type="SUPFAM" id="SSF50447">
    <property type="entry name" value="Translation proteins"/>
    <property type="match status" value="2"/>
</dbReference>
<evidence type="ECO:0000256" key="2">
    <source>
        <dbReference type="ARBA" id="ARBA00007733"/>
    </source>
</evidence>
<keyword evidence="8" id="KW-0342">GTP-binding</keyword>
<dbReference type="PROSITE" id="PS01176">
    <property type="entry name" value="IF2"/>
    <property type="match status" value="1"/>
</dbReference>
<evidence type="ECO:0000313" key="14">
    <source>
        <dbReference type="EnsemblMetazoa" id="XP_038073563.1"/>
    </source>
</evidence>
<dbReference type="Proteomes" id="UP000887568">
    <property type="component" value="Unplaced"/>
</dbReference>
<dbReference type="Pfam" id="PF11987">
    <property type="entry name" value="IF-2"/>
    <property type="match status" value="1"/>
</dbReference>
<keyword evidence="5" id="KW-0648">Protein biosynthesis</keyword>
<dbReference type="InterPro" id="IPR044145">
    <property type="entry name" value="IF2_II"/>
</dbReference>
<evidence type="ECO:0000256" key="3">
    <source>
        <dbReference type="ARBA" id="ARBA00022540"/>
    </source>
</evidence>
<dbReference type="Pfam" id="PF22042">
    <property type="entry name" value="EF-G_D2"/>
    <property type="match status" value="1"/>
</dbReference>
<dbReference type="InterPro" id="IPR015760">
    <property type="entry name" value="TIF_IF2"/>
</dbReference>
<dbReference type="PANTHER" id="PTHR43381:SF20">
    <property type="entry name" value="TRANSLATION INITIATION FACTOR IF-2, MITOCHONDRIAL"/>
    <property type="match status" value="1"/>
</dbReference>
<evidence type="ECO:0000256" key="1">
    <source>
        <dbReference type="ARBA" id="ARBA00004173"/>
    </source>
</evidence>
<dbReference type="GeneID" id="119741753"/>
<feature type="coiled-coil region" evidence="11">
    <location>
        <begin position="99"/>
        <end position="126"/>
    </location>
</feature>
<evidence type="ECO:0000256" key="5">
    <source>
        <dbReference type="ARBA" id="ARBA00022917"/>
    </source>
</evidence>
<dbReference type="CDD" id="cd03702">
    <property type="entry name" value="IF2_mtIF2_II"/>
    <property type="match status" value="1"/>
</dbReference>
<comment type="subcellular location">
    <subcellularLocation>
        <location evidence="1">Mitochondrion</location>
    </subcellularLocation>
</comment>
<name>A0A914BBG3_PATMI</name>
<evidence type="ECO:0000259" key="13">
    <source>
        <dbReference type="PROSITE" id="PS51722"/>
    </source>
</evidence>
<dbReference type="InterPro" id="IPR005225">
    <property type="entry name" value="Small_GTP-bd"/>
</dbReference>
<organism evidence="14 15">
    <name type="scientific">Patiria miniata</name>
    <name type="common">Bat star</name>
    <name type="synonym">Asterina miniata</name>
    <dbReference type="NCBI Taxonomy" id="46514"/>
    <lineage>
        <taxon>Eukaryota</taxon>
        <taxon>Metazoa</taxon>
        <taxon>Echinodermata</taxon>
        <taxon>Eleutherozoa</taxon>
        <taxon>Asterozoa</taxon>
        <taxon>Asteroidea</taxon>
        <taxon>Valvatacea</taxon>
        <taxon>Valvatida</taxon>
        <taxon>Asterinidae</taxon>
        <taxon>Patiria</taxon>
    </lineage>
</organism>
<dbReference type="Gene3D" id="3.40.50.300">
    <property type="entry name" value="P-loop containing nucleotide triphosphate hydrolases"/>
    <property type="match status" value="1"/>
</dbReference>
<sequence>MDAGLQKRHLLLIRQIAVCTMWSRTSRSASRQCLQSAQILRHNLQLRPAKNCSTVAERFSIKPHLPYRRPWNIAPLSALDCQGSSLNQPVRWYTRETPQKKLERRLEKIEKRKKEKKEKKVIEIKERMSIMELAVAMDMDLDGVYECLMMKTNIEDLKPTKVLRLETIKEVLKLLGMTYRFASLHKEDAKENKDAVRRPPPKPSQLKPRPPVVTVMGHVDHGKTTLLDSLRKTSVAAGEAGGITQHIGAFLVPLPTGQQITFLDTPGHAAFSSMRERGANVTDIVILVVAADDSVMEQTRESIKYAQNAGVPIIVAVNKCDKPGADPDFTKRDLLGHGIQLEEFGGDVQAVEISALKGTNLEALSESVVVLAELMELGGDPTGPVEATVIESRVDKGKGPIATAIIQRGTLKRGSILVCGTAQCRVRAMFNDKGQQVQKAEPGIPVEVIGWRKLPNAGELILEVQSEKRAKEVVRWREETARSEKLESESVIIEERAAEHQRAYKERKQANSLLHWKTLRAQRAAERFARPKENVKSDDPELNLVIKGDVDGSVEAILDALATYDCQQQCKMDVLSYGVGVISDKEVELADTFSGIVIGFNVAASPEAEALAQDKGVPLKMHSVIYRMLDDIKDELSSRLPPKEEHDIQGEATVIQNFEITVGKRKVSVGGCRVNQGSLHTSKMFKVLRNDDVIHHGPLSSLKHLKDDVNTVKKGMECGLRFQQPLELHAGDTIICYDIKHVPQTIDWQLGF</sequence>
<dbReference type="InterPro" id="IPR053905">
    <property type="entry name" value="EF-G-like_DII"/>
</dbReference>
<dbReference type="GO" id="GO:0005525">
    <property type="term" value="F:GTP binding"/>
    <property type="evidence" value="ECO:0007669"/>
    <property type="project" value="UniProtKB-KW"/>
</dbReference>
<comment type="similarity">
    <text evidence="2">Belongs to the TRAFAC class translation factor GTPase superfamily. Classic translation factor GTPase family. IF-2 subfamily.</text>
</comment>
<feature type="compositionally biased region" description="Basic and acidic residues" evidence="12">
    <location>
        <begin position="188"/>
        <end position="197"/>
    </location>
</feature>
<dbReference type="EnsemblMetazoa" id="XM_038217635.1">
    <property type="protein sequence ID" value="XP_038073563.1"/>
    <property type="gene ID" value="LOC119741753"/>
</dbReference>
<dbReference type="PANTHER" id="PTHR43381">
    <property type="entry name" value="TRANSLATION INITIATION FACTOR IF-2-RELATED"/>
    <property type="match status" value="1"/>
</dbReference>